<sequence>MNGLRAAFHADADKYWIGLPSISCTACRVPHWIGEFFPVPPWRAAEAGADDGYLVLEWPEGFDLESLPIPRYALHRRTGRALIVTSRDTSSSFDIQMRYFAPQHGVPEDTATGSAMRVLATYWMNRDLSEGLRARQCSQFGGELYSRIRGDLTWVGGRVVGESRGVGRVD</sequence>
<accession>A0ABZ0IC74</accession>
<name>A0ABZ0IC74_9GAMM</name>
<evidence type="ECO:0000313" key="4">
    <source>
        <dbReference type="Proteomes" id="UP001626549"/>
    </source>
</evidence>
<protein>
    <submittedName>
        <fullName evidence="3">PhzF family phenazine biosynthesis protein</fullName>
    </submittedName>
</protein>
<keyword evidence="4" id="KW-1185">Reference proteome</keyword>
<dbReference type="RefSeq" id="WP_407327819.1">
    <property type="nucleotide sequence ID" value="NZ_CP136865.1"/>
</dbReference>
<reference evidence="3 4" key="1">
    <citation type="submission" date="2023-10" db="EMBL/GenBank/DDBJ databases">
        <title>Two novel species belonging to the OM43/NOR5 clade.</title>
        <authorList>
            <person name="Park M."/>
        </authorList>
    </citation>
    <scope>NUCLEOTIDE SEQUENCE [LARGE SCALE GENOMIC DNA]</scope>
    <source>
        <strain evidence="3 4">IMCC45268</strain>
    </source>
</reference>
<comment type="similarity">
    <text evidence="1">Belongs to the PhzF family.</text>
</comment>
<dbReference type="PANTHER" id="PTHR13774:SF17">
    <property type="entry name" value="PHENAZINE BIOSYNTHESIS-LIKE DOMAIN-CONTAINING PROTEIN"/>
    <property type="match status" value="1"/>
</dbReference>
<dbReference type="EMBL" id="CP136865">
    <property type="protein sequence ID" value="WOJ97134.1"/>
    <property type="molecule type" value="Genomic_DNA"/>
</dbReference>
<gene>
    <name evidence="3" type="ORF">R0137_00840</name>
</gene>
<dbReference type="Proteomes" id="UP001626549">
    <property type="component" value="Chromosome"/>
</dbReference>
<dbReference type="InterPro" id="IPR003719">
    <property type="entry name" value="Phenazine_PhzF-like"/>
</dbReference>
<dbReference type="SUPFAM" id="SSF54506">
    <property type="entry name" value="Diaminopimelate epimerase-like"/>
    <property type="match status" value="1"/>
</dbReference>
<keyword evidence="2" id="KW-0413">Isomerase</keyword>
<dbReference type="PANTHER" id="PTHR13774">
    <property type="entry name" value="PHENAZINE BIOSYNTHESIS PROTEIN"/>
    <property type="match status" value="1"/>
</dbReference>
<evidence type="ECO:0000256" key="2">
    <source>
        <dbReference type="ARBA" id="ARBA00023235"/>
    </source>
</evidence>
<organism evidence="3 4">
    <name type="scientific">Congregibacter brevis</name>
    <dbReference type="NCBI Taxonomy" id="3081201"/>
    <lineage>
        <taxon>Bacteria</taxon>
        <taxon>Pseudomonadati</taxon>
        <taxon>Pseudomonadota</taxon>
        <taxon>Gammaproteobacteria</taxon>
        <taxon>Cellvibrionales</taxon>
        <taxon>Halieaceae</taxon>
        <taxon>Congregibacter</taxon>
    </lineage>
</organism>
<evidence type="ECO:0000256" key="1">
    <source>
        <dbReference type="ARBA" id="ARBA00008270"/>
    </source>
</evidence>
<dbReference type="Gene3D" id="3.10.310.10">
    <property type="entry name" value="Diaminopimelate Epimerase, Chain A, domain 1"/>
    <property type="match status" value="1"/>
</dbReference>
<proteinExistence type="inferred from homology"/>
<dbReference type="Pfam" id="PF02567">
    <property type="entry name" value="PhzC-PhzF"/>
    <property type="match status" value="1"/>
</dbReference>
<evidence type="ECO:0000313" key="3">
    <source>
        <dbReference type="EMBL" id="WOJ97134.1"/>
    </source>
</evidence>